<accession>A0ABW4AZJ1</accession>
<sequence length="133" mass="14631">MSFSFSSLQCRWGAIVAIQAFIAVAAGAFGAHGLKHMVTPQNIEWWQTACQYLMYHSIAGLFVVLAASWRPSFLQSAKLFLMGNVLFSGSLMVMTLTDLRILGAITPIGGVLYLIGWGWIVRSFIKSEQTPTN</sequence>
<organism evidence="7 8">
    <name type="scientific">Rhodanobacter aciditrophus</name>
    <dbReference type="NCBI Taxonomy" id="1623218"/>
    <lineage>
        <taxon>Bacteria</taxon>
        <taxon>Pseudomonadati</taxon>
        <taxon>Pseudomonadota</taxon>
        <taxon>Gammaproteobacteria</taxon>
        <taxon>Lysobacterales</taxon>
        <taxon>Rhodanobacteraceae</taxon>
        <taxon>Rhodanobacter</taxon>
    </lineage>
</organism>
<keyword evidence="8" id="KW-1185">Reference proteome</keyword>
<dbReference type="Pfam" id="PF04241">
    <property type="entry name" value="DUF423"/>
    <property type="match status" value="1"/>
</dbReference>
<feature type="transmembrane region" description="Helical" evidence="6">
    <location>
        <begin position="76"/>
        <end position="95"/>
    </location>
</feature>
<feature type="transmembrane region" description="Helical" evidence="6">
    <location>
        <begin position="12"/>
        <end position="32"/>
    </location>
</feature>
<dbReference type="RefSeq" id="WP_377366484.1">
    <property type="nucleotide sequence ID" value="NZ_JBHTMN010000009.1"/>
</dbReference>
<feature type="transmembrane region" description="Helical" evidence="6">
    <location>
        <begin position="52"/>
        <end position="69"/>
    </location>
</feature>
<keyword evidence="3 6" id="KW-0812">Transmembrane</keyword>
<evidence type="ECO:0000256" key="2">
    <source>
        <dbReference type="ARBA" id="ARBA00009694"/>
    </source>
</evidence>
<comment type="caution">
    <text evidence="7">The sequence shown here is derived from an EMBL/GenBank/DDBJ whole genome shotgun (WGS) entry which is preliminary data.</text>
</comment>
<comment type="similarity">
    <text evidence="2">Belongs to the UPF0382 family.</text>
</comment>
<proteinExistence type="inferred from homology"/>
<reference evidence="8" key="1">
    <citation type="journal article" date="2019" name="Int. J. Syst. Evol. Microbiol.">
        <title>The Global Catalogue of Microorganisms (GCM) 10K type strain sequencing project: providing services to taxonomists for standard genome sequencing and annotation.</title>
        <authorList>
            <consortium name="The Broad Institute Genomics Platform"/>
            <consortium name="The Broad Institute Genome Sequencing Center for Infectious Disease"/>
            <person name="Wu L."/>
            <person name="Ma J."/>
        </authorList>
    </citation>
    <scope>NUCLEOTIDE SEQUENCE [LARGE SCALE GENOMIC DNA]</scope>
    <source>
        <strain evidence="8">JCM 30774</strain>
    </source>
</reference>
<dbReference type="EMBL" id="JBHTMN010000009">
    <property type="protein sequence ID" value="MFD1383303.1"/>
    <property type="molecule type" value="Genomic_DNA"/>
</dbReference>
<evidence type="ECO:0000256" key="6">
    <source>
        <dbReference type="SAM" id="Phobius"/>
    </source>
</evidence>
<dbReference type="PANTHER" id="PTHR43461:SF1">
    <property type="entry name" value="TRANSMEMBRANE PROTEIN 256"/>
    <property type="match status" value="1"/>
</dbReference>
<keyword evidence="5 6" id="KW-0472">Membrane</keyword>
<evidence type="ECO:0000256" key="1">
    <source>
        <dbReference type="ARBA" id="ARBA00004141"/>
    </source>
</evidence>
<gene>
    <name evidence="7" type="ORF">ACFQ45_07990</name>
</gene>
<evidence type="ECO:0000256" key="4">
    <source>
        <dbReference type="ARBA" id="ARBA00022989"/>
    </source>
</evidence>
<dbReference type="Proteomes" id="UP001597059">
    <property type="component" value="Unassembled WGS sequence"/>
</dbReference>
<evidence type="ECO:0000313" key="8">
    <source>
        <dbReference type="Proteomes" id="UP001597059"/>
    </source>
</evidence>
<keyword evidence="4 6" id="KW-1133">Transmembrane helix</keyword>
<feature type="transmembrane region" description="Helical" evidence="6">
    <location>
        <begin position="101"/>
        <end position="121"/>
    </location>
</feature>
<name>A0ABW4AZJ1_9GAMM</name>
<evidence type="ECO:0000313" key="7">
    <source>
        <dbReference type="EMBL" id="MFD1383303.1"/>
    </source>
</evidence>
<dbReference type="InterPro" id="IPR006696">
    <property type="entry name" value="DUF423"/>
</dbReference>
<evidence type="ECO:0000256" key="5">
    <source>
        <dbReference type="ARBA" id="ARBA00023136"/>
    </source>
</evidence>
<comment type="subcellular location">
    <subcellularLocation>
        <location evidence="1">Membrane</location>
        <topology evidence="1">Multi-pass membrane protein</topology>
    </subcellularLocation>
</comment>
<evidence type="ECO:0000256" key="3">
    <source>
        <dbReference type="ARBA" id="ARBA00022692"/>
    </source>
</evidence>
<dbReference type="PANTHER" id="PTHR43461">
    <property type="entry name" value="TRANSMEMBRANE PROTEIN 256"/>
    <property type="match status" value="1"/>
</dbReference>
<protein>
    <submittedName>
        <fullName evidence="7">DUF423 domain-containing protein</fullName>
    </submittedName>
</protein>